<feature type="region of interest" description="Disordered" evidence="5">
    <location>
        <begin position="313"/>
        <end position="333"/>
    </location>
</feature>
<dbReference type="FunFam" id="1.10.10.10:FF:000001">
    <property type="entry name" value="LysR family transcriptional regulator"/>
    <property type="match status" value="1"/>
</dbReference>
<dbReference type="AlphaFoldDB" id="A0A0C6PEU8"/>
<dbReference type="Pfam" id="PF03466">
    <property type="entry name" value="LysR_substrate"/>
    <property type="match status" value="1"/>
</dbReference>
<dbReference type="PROSITE" id="PS50931">
    <property type="entry name" value="HTH_LYSR"/>
    <property type="match status" value="1"/>
</dbReference>
<evidence type="ECO:0000313" key="8">
    <source>
        <dbReference type="Proteomes" id="UP000007564"/>
    </source>
</evidence>
<proteinExistence type="inferred from homology"/>
<dbReference type="PANTHER" id="PTHR30419:SF8">
    <property type="entry name" value="NITROGEN ASSIMILATION TRANSCRIPTIONAL ACTIVATOR-RELATED"/>
    <property type="match status" value="1"/>
</dbReference>
<evidence type="ECO:0000256" key="2">
    <source>
        <dbReference type="ARBA" id="ARBA00023015"/>
    </source>
</evidence>
<keyword evidence="2" id="KW-0805">Transcription regulation</keyword>
<evidence type="ECO:0000256" key="1">
    <source>
        <dbReference type="ARBA" id="ARBA00009437"/>
    </source>
</evidence>
<dbReference type="InterPro" id="IPR000847">
    <property type="entry name" value="LysR_HTH_N"/>
</dbReference>
<dbReference type="GO" id="GO:0003700">
    <property type="term" value="F:DNA-binding transcription factor activity"/>
    <property type="evidence" value="ECO:0007669"/>
    <property type="project" value="InterPro"/>
</dbReference>
<dbReference type="RefSeq" id="WP_003813523.1">
    <property type="nucleotide sequence ID" value="NC_019382.1"/>
</dbReference>
<sequence>MDRRVSLRHLRCFLAVVETRSFTLAASRMFLSQSSLTAAIQQFEEAVGLKLFERTTRHVELTDAGRHFKAEAERVVHGFDASIRDLKAFGQGGRMHVHVASAPSVVQALLVPAIPHLKASFPHITFTVRDADATRIERMVLNGEIDFALTSRHIAFDELEYVPLLRDQYGVVYRSSAFRLEGEGPVRWSSLAAEGYVQFTPDTALGAMLAALPAAARLYDEQRDAVSSSTTLYAMLELPGTYSIVGALSAGTGPFPEFDFRALVDPVLTREICLVTRRLRYMSTSARRILQALLEVFDRIALPQGVELLRRDARSDPGSQAATDGAGPSSPTL</sequence>
<dbReference type="Pfam" id="PF00126">
    <property type="entry name" value="HTH_1"/>
    <property type="match status" value="1"/>
</dbReference>
<dbReference type="SUPFAM" id="SSF46785">
    <property type="entry name" value="Winged helix' DNA-binding domain"/>
    <property type="match status" value="1"/>
</dbReference>
<protein>
    <submittedName>
        <fullName evidence="7">LysR-family transcriptional regulator</fullName>
    </submittedName>
</protein>
<evidence type="ECO:0000256" key="5">
    <source>
        <dbReference type="SAM" id="MobiDB-lite"/>
    </source>
</evidence>
<dbReference type="EMBL" id="HE965806">
    <property type="protein sequence ID" value="CCJ56711.1"/>
    <property type="molecule type" value="Genomic_DNA"/>
</dbReference>
<dbReference type="Gene3D" id="1.10.10.10">
    <property type="entry name" value="Winged helix-like DNA-binding domain superfamily/Winged helix DNA-binding domain"/>
    <property type="match status" value="1"/>
</dbReference>
<evidence type="ECO:0000259" key="6">
    <source>
        <dbReference type="PROSITE" id="PS50931"/>
    </source>
</evidence>
<reference evidence="7 8" key="1">
    <citation type="journal article" date="2012" name="BMC Genomics">
        <title>Comparative genomics of the classical Bordetella subspecies: the evolution and exchange of virulence-associated diversity amongst closely related pathogens.</title>
        <authorList>
            <person name="Park J."/>
            <person name="Zhang Y."/>
            <person name="Buboltz A.M."/>
            <person name="Zhang X."/>
            <person name="Schuster S.C."/>
            <person name="Ahuja U."/>
            <person name="Liu M."/>
            <person name="Miller J.F."/>
            <person name="Sebaihia M."/>
            <person name="Bentley S.D."/>
            <person name="Parkhill J."/>
            <person name="Harvill E.T."/>
        </authorList>
    </citation>
    <scope>NUCLEOTIDE SEQUENCE [LARGE SCALE GENOMIC DNA]</scope>
    <source>
        <strain evidence="7 8">253</strain>
    </source>
</reference>
<dbReference type="Proteomes" id="UP000007564">
    <property type="component" value="Chromosome"/>
</dbReference>
<organism evidence="7 8">
    <name type="scientific">Bordetella bronchiseptica 253</name>
    <dbReference type="NCBI Taxonomy" id="568707"/>
    <lineage>
        <taxon>Bacteria</taxon>
        <taxon>Pseudomonadati</taxon>
        <taxon>Pseudomonadota</taxon>
        <taxon>Betaproteobacteria</taxon>
        <taxon>Burkholderiales</taxon>
        <taxon>Alcaligenaceae</taxon>
        <taxon>Bordetella</taxon>
    </lineage>
</organism>
<dbReference type="PRINTS" id="PR00039">
    <property type="entry name" value="HTHLYSR"/>
</dbReference>
<dbReference type="OrthoDB" id="8675247at2"/>
<evidence type="ECO:0000256" key="4">
    <source>
        <dbReference type="ARBA" id="ARBA00023163"/>
    </source>
</evidence>
<dbReference type="HOGENOM" id="CLU_039613_6_0_4"/>
<dbReference type="GO" id="GO:0003677">
    <property type="term" value="F:DNA binding"/>
    <property type="evidence" value="ECO:0007669"/>
    <property type="project" value="UniProtKB-KW"/>
</dbReference>
<evidence type="ECO:0000256" key="3">
    <source>
        <dbReference type="ARBA" id="ARBA00023125"/>
    </source>
</evidence>
<dbReference type="Gene3D" id="3.40.190.290">
    <property type="match status" value="1"/>
</dbReference>
<keyword evidence="4" id="KW-0804">Transcription</keyword>
<gene>
    <name evidence="7" type="ORF">BN112_4797</name>
</gene>
<dbReference type="SUPFAM" id="SSF53850">
    <property type="entry name" value="Periplasmic binding protein-like II"/>
    <property type="match status" value="1"/>
</dbReference>
<dbReference type="KEGG" id="bbh:BN112_4797"/>
<dbReference type="GO" id="GO:0005829">
    <property type="term" value="C:cytosol"/>
    <property type="evidence" value="ECO:0007669"/>
    <property type="project" value="TreeGrafter"/>
</dbReference>
<evidence type="ECO:0000313" key="7">
    <source>
        <dbReference type="EMBL" id="CCJ56711.1"/>
    </source>
</evidence>
<comment type="similarity">
    <text evidence="1">Belongs to the LysR transcriptional regulatory family.</text>
</comment>
<dbReference type="InterPro" id="IPR036388">
    <property type="entry name" value="WH-like_DNA-bd_sf"/>
</dbReference>
<name>A0A0C6PEU8_BORBO</name>
<accession>A0A0C6PEU8</accession>
<keyword evidence="3" id="KW-0238">DNA-binding</keyword>
<feature type="domain" description="HTH lysR-type" evidence="6">
    <location>
        <begin position="5"/>
        <end position="62"/>
    </location>
</feature>
<dbReference type="InterPro" id="IPR036390">
    <property type="entry name" value="WH_DNA-bd_sf"/>
</dbReference>
<dbReference type="GeneID" id="56477899"/>
<dbReference type="InterPro" id="IPR050950">
    <property type="entry name" value="HTH-type_LysR_regulators"/>
</dbReference>
<dbReference type="PANTHER" id="PTHR30419">
    <property type="entry name" value="HTH-TYPE TRANSCRIPTIONAL REGULATOR YBHD"/>
    <property type="match status" value="1"/>
</dbReference>
<dbReference type="InterPro" id="IPR005119">
    <property type="entry name" value="LysR_subst-bd"/>
</dbReference>